<proteinExistence type="predicted"/>
<dbReference type="RefSeq" id="XP_073763984.1">
    <property type="nucleotide sequence ID" value="XM_073907883.1"/>
</dbReference>
<sequence length="534" mass="58362">MKSCLWILLGVLSIQQLANAGGTFSEKVCLRYWAGLIYLTTPLQMSVLTTNRNEVVALWRSASQSSQYGTLVALNGVDGDPGSCSHTQSEDNPWWKLELRSKYQVNTIKFTNVDGAFFTRIDGAEIRVGIFADDIFSNPVCAVISSMAAGATSNFSCGGMEGRYIIFLIPGTGKILNVCELTVYGYMPENAALWRTAVLASQTGSSYARNALDGLPQTCAQTTFQPDPWIRLNLLNEYRINVVTMINSLNLGYVPLNGTTTRIGNDPSYAYNNPSCTKIPNASPVTSTNFSCGGMVGRYVFVHVPGYMAILTLCELEIYGDLIDNRASVGAATQSSTSKDWSADRAIDGDRGLQQINKGCSSTLNETSPWLRVDLLYFYAVNRVVITNRNVSNAIQMTGLEIHIGSSLENNGNNNPICAVVPGIPMGESYNYTCNGMVGRYINLILPGDFQMLTLCEVEVFGKGPVLGRSFVRMHFSSTMDLTDQTISKNILQQLKSALAGRGYANMTFVWSESPKMVLGMQKMTPAQHCIKVP</sequence>
<organism evidence="1 2">
    <name type="scientific">Danio rerio</name>
    <name type="common">Zebrafish</name>
    <name type="synonym">Brachydanio rerio</name>
    <dbReference type="NCBI Taxonomy" id="7955"/>
    <lineage>
        <taxon>Eukaryota</taxon>
        <taxon>Metazoa</taxon>
        <taxon>Chordata</taxon>
        <taxon>Craniata</taxon>
        <taxon>Vertebrata</taxon>
        <taxon>Euteleostomi</taxon>
        <taxon>Actinopterygii</taxon>
        <taxon>Neopterygii</taxon>
        <taxon>Teleostei</taxon>
        <taxon>Ostariophysi</taxon>
        <taxon>Cypriniformes</taxon>
        <taxon>Danionidae</taxon>
        <taxon>Danioninae</taxon>
        <taxon>Danio</taxon>
    </lineage>
</organism>
<accession>A0AC58G2K9</accession>
<evidence type="ECO:0000313" key="1">
    <source>
        <dbReference type="Proteomes" id="UP000000437"/>
    </source>
</evidence>
<protein>
    <submittedName>
        <fullName evidence="2">Uncharacterized protein</fullName>
    </submittedName>
</protein>
<evidence type="ECO:0000313" key="2">
    <source>
        <dbReference type="RefSeq" id="XP_073763984.1"/>
    </source>
</evidence>
<reference evidence="2" key="1">
    <citation type="submission" date="2025-08" db="UniProtKB">
        <authorList>
            <consortium name="RefSeq"/>
        </authorList>
    </citation>
    <scope>IDENTIFICATION</scope>
    <source>
        <strain evidence="2">Tuebingen</strain>
        <tissue evidence="2">Fibroblasts and whole tissue</tissue>
    </source>
</reference>
<dbReference type="Proteomes" id="UP000000437">
    <property type="component" value="Chromosome 7"/>
</dbReference>
<name>A0AC58G2K9_DANRE</name>
<keyword evidence="1" id="KW-1185">Reference proteome</keyword>
<gene>
    <name evidence="2" type="primary">LOC137490250</name>
</gene>